<feature type="compositionally biased region" description="Basic and acidic residues" evidence="1">
    <location>
        <begin position="19"/>
        <end position="28"/>
    </location>
</feature>
<evidence type="ECO:0000256" key="1">
    <source>
        <dbReference type="SAM" id="MobiDB-lite"/>
    </source>
</evidence>
<reference evidence="2 3" key="1">
    <citation type="submission" date="2019-03" db="EMBL/GenBank/DDBJ databases">
        <title>First draft genome of Liparis tanakae, snailfish: a comprehensive survey of snailfish specific genes.</title>
        <authorList>
            <person name="Kim W."/>
            <person name="Song I."/>
            <person name="Jeong J.-H."/>
            <person name="Kim D."/>
            <person name="Kim S."/>
            <person name="Ryu S."/>
            <person name="Song J.Y."/>
            <person name="Lee S.K."/>
        </authorList>
    </citation>
    <scope>NUCLEOTIDE SEQUENCE [LARGE SCALE GENOMIC DNA]</scope>
    <source>
        <tissue evidence="2">Muscle</tissue>
    </source>
</reference>
<sequence>MRSRDEGKPMEGRTVMKGRSTEKEEQKVGKTVTVPVCSMWGSERSRFPRPRFTLPPAVPVLSHAAADFPFPRSRLALFPTAKVALLLGAEAPFVSESPMRTQLHQLL</sequence>
<dbReference type="Proteomes" id="UP000314294">
    <property type="component" value="Unassembled WGS sequence"/>
</dbReference>
<keyword evidence="3" id="KW-1185">Reference proteome</keyword>
<organism evidence="2 3">
    <name type="scientific">Liparis tanakae</name>
    <name type="common">Tanaka's snailfish</name>
    <dbReference type="NCBI Taxonomy" id="230148"/>
    <lineage>
        <taxon>Eukaryota</taxon>
        <taxon>Metazoa</taxon>
        <taxon>Chordata</taxon>
        <taxon>Craniata</taxon>
        <taxon>Vertebrata</taxon>
        <taxon>Euteleostomi</taxon>
        <taxon>Actinopterygii</taxon>
        <taxon>Neopterygii</taxon>
        <taxon>Teleostei</taxon>
        <taxon>Neoteleostei</taxon>
        <taxon>Acanthomorphata</taxon>
        <taxon>Eupercaria</taxon>
        <taxon>Perciformes</taxon>
        <taxon>Cottioidei</taxon>
        <taxon>Cottales</taxon>
        <taxon>Liparidae</taxon>
        <taxon>Liparis</taxon>
    </lineage>
</organism>
<proteinExistence type="predicted"/>
<evidence type="ECO:0000313" key="2">
    <source>
        <dbReference type="EMBL" id="TNN80820.1"/>
    </source>
</evidence>
<dbReference type="EMBL" id="SRLO01000050">
    <property type="protein sequence ID" value="TNN80820.1"/>
    <property type="molecule type" value="Genomic_DNA"/>
</dbReference>
<comment type="caution">
    <text evidence="2">The sequence shown here is derived from an EMBL/GenBank/DDBJ whole genome shotgun (WGS) entry which is preliminary data.</text>
</comment>
<accession>A0A4Z2IS34</accession>
<name>A0A4Z2IS34_9TELE</name>
<evidence type="ECO:0000313" key="3">
    <source>
        <dbReference type="Proteomes" id="UP000314294"/>
    </source>
</evidence>
<feature type="compositionally biased region" description="Basic and acidic residues" evidence="1">
    <location>
        <begin position="1"/>
        <end position="11"/>
    </location>
</feature>
<feature type="region of interest" description="Disordered" evidence="1">
    <location>
        <begin position="1"/>
        <end position="30"/>
    </location>
</feature>
<dbReference type="AlphaFoldDB" id="A0A4Z2IS34"/>
<gene>
    <name evidence="2" type="ORF">EYF80_008825</name>
</gene>
<protein>
    <submittedName>
        <fullName evidence="2">Uncharacterized protein</fullName>
    </submittedName>
</protein>